<evidence type="ECO:0000256" key="1">
    <source>
        <dbReference type="SAM" id="SignalP"/>
    </source>
</evidence>
<protein>
    <recommendedName>
        <fullName evidence="4">Exo-alpha-sialidase</fullName>
    </recommendedName>
</protein>
<dbReference type="SUPFAM" id="SSF50939">
    <property type="entry name" value="Sialidases"/>
    <property type="match status" value="1"/>
</dbReference>
<evidence type="ECO:0008006" key="4">
    <source>
        <dbReference type="Google" id="ProtNLM"/>
    </source>
</evidence>
<keyword evidence="3" id="KW-1185">Reference proteome</keyword>
<dbReference type="CDD" id="cd15482">
    <property type="entry name" value="Sialidase_non-viral"/>
    <property type="match status" value="1"/>
</dbReference>
<name>A0ABY1Q8W1_9BURK</name>
<dbReference type="Gene3D" id="2.120.10.10">
    <property type="match status" value="1"/>
</dbReference>
<dbReference type="Proteomes" id="UP001158049">
    <property type="component" value="Unassembled WGS sequence"/>
</dbReference>
<feature type="chain" id="PRO_5047310977" description="Exo-alpha-sialidase" evidence="1">
    <location>
        <begin position="31"/>
        <end position="405"/>
    </location>
</feature>
<proteinExistence type="predicted"/>
<dbReference type="EMBL" id="FXUL01000009">
    <property type="protein sequence ID" value="SMP63444.1"/>
    <property type="molecule type" value="Genomic_DNA"/>
</dbReference>
<reference evidence="2 3" key="1">
    <citation type="submission" date="2017-05" db="EMBL/GenBank/DDBJ databases">
        <authorList>
            <person name="Varghese N."/>
            <person name="Submissions S."/>
        </authorList>
    </citation>
    <scope>NUCLEOTIDE SEQUENCE [LARGE SCALE GENOMIC DNA]</scope>
    <source>
        <strain evidence="2 3">DSM 26001</strain>
    </source>
</reference>
<accession>A0ABY1Q8W1</accession>
<sequence>MHSDQARPGRRRLLLAAAAGVAATALPTWAQHQHGGGKRAELGISAAVDAAGTIWVASRQGAGEGAFLALQSSSDNGRSWSAARQLSSEAITASGESRPKIAFGRQGEIFIAYTKPIARPHVGDIRFIRSTDGGRTFSAPVTVHAHRAVTTHSFESMIVDGDGRIFIAWIDGRDADAAKARGERYAGSAVYYAVSDDAGAHFKGDYKVADHSCECCRIGLALDRQGRPVALWRHVFAPNIRDHALSVLGAGGSASPLVRASFDDWRIDACPHQGPAHAYAADGTRHQVWFNGKEGVGGGVQYAAFAPDGSRPAPVPLGNAQAAQADIAVRGRQVAVAWKQFDGTATAVLGRLSGDGGATWRELALARTDGDSGKPYLIDAPSGILLAWRTANEGIRVSPISGDKA</sequence>
<comment type="caution">
    <text evidence="2">The sequence shown here is derived from an EMBL/GenBank/DDBJ whole genome shotgun (WGS) entry which is preliminary data.</text>
</comment>
<dbReference type="InterPro" id="IPR036278">
    <property type="entry name" value="Sialidase_sf"/>
</dbReference>
<dbReference type="PROSITE" id="PS51318">
    <property type="entry name" value="TAT"/>
    <property type="match status" value="1"/>
</dbReference>
<dbReference type="RefSeq" id="WP_283442747.1">
    <property type="nucleotide sequence ID" value="NZ_FXUL01000009.1"/>
</dbReference>
<evidence type="ECO:0000313" key="2">
    <source>
        <dbReference type="EMBL" id="SMP63444.1"/>
    </source>
</evidence>
<keyword evidence="1" id="KW-0732">Signal</keyword>
<organism evidence="2 3">
    <name type="scientific">Noviherbaspirillum suwonense</name>
    <dbReference type="NCBI Taxonomy" id="1224511"/>
    <lineage>
        <taxon>Bacteria</taxon>
        <taxon>Pseudomonadati</taxon>
        <taxon>Pseudomonadota</taxon>
        <taxon>Betaproteobacteria</taxon>
        <taxon>Burkholderiales</taxon>
        <taxon>Oxalobacteraceae</taxon>
        <taxon>Noviherbaspirillum</taxon>
    </lineage>
</organism>
<evidence type="ECO:0000313" key="3">
    <source>
        <dbReference type="Proteomes" id="UP001158049"/>
    </source>
</evidence>
<dbReference type="InterPro" id="IPR006311">
    <property type="entry name" value="TAT_signal"/>
</dbReference>
<feature type="signal peptide" evidence="1">
    <location>
        <begin position="1"/>
        <end position="30"/>
    </location>
</feature>
<gene>
    <name evidence="2" type="ORF">SAMN06295970_10971</name>
</gene>